<keyword evidence="4 7" id="KW-0812">Transmembrane</keyword>
<keyword evidence="6 7" id="KW-0472">Membrane</keyword>
<dbReference type="Proteomes" id="UP000813462">
    <property type="component" value="Unassembled WGS sequence"/>
</dbReference>
<evidence type="ECO:0000256" key="7">
    <source>
        <dbReference type="RuleBase" id="RU363107"/>
    </source>
</evidence>
<comment type="similarity">
    <text evidence="3 7">Belongs to the PRA1 family.</text>
</comment>
<evidence type="ECO:0000313" key="8">
    <source>
        <dbReference type="EMBL" id="KAH7541979.1"/>
    </source>
</evidence>
<reference evidence="8" key="1">
    <citation type="journal article" date="2021" name="Front. Plant Sci.">
        <title>Chromosome-Scale Genome Assembly for Chinese Sour Jujube and Insights Into Its Genome Evolution and Domestication Signature.</title>
        <authorList>
            <person name="Shen L.-Y."/>
            <person name="Luo H."/>
            <person name="Wang X.-L."/>
            <person name="Wang X.-M."/>
            <person name="Qiu X.-J."/>
            <person name="Liu H."/>
            <person name="Zhou S.-S."/>
            <person name="Jia K.-H."/>
            <person name="Nie S."/>
            <person name="Bao Y.-T."/>
            <person name="Zhang R.-G."/>
            <person name="Yun Q.-Z."/>
            <person name="Chai Y.-H."/>
            <person name="Lu J.-Y."/>
            <person name="Li Y."/>
            <person name="Zhao S.-W."/>
            <person name="Mao J.-F."/>
            <person name="Jia S.-G."/>
            <person name="Mao Y.-M."/>
        </authorList>
    </citation>
    <scope>NUCLEOTIDE SEQUENCE</scope>
    <source>
        <strain evidence="8">AT0</strain>
        <tissue evidence="8">Leaf</tissue>
    </source>
</reference>
<proteinExistence type="inferred from homology"/>
<dbReference type="InterPro" id="IPR004895">
    <property type="entry name" value="Prenylated_rab_accept_PRA1"/>
</dbReference>
<dbReference type="EMBL" id="JAEACU010000002">
    <property type="protein sequence ID" value="KAH7541979.1"/>
    <property type="molecule type" value="Genomic_DNA"/>
</dbReference>
<evidence type="ECO:0000256" key="2">
    <source>
        <dbReference type="ARBA" id="ARBA00004127"/>
    </source>
</evidence>
<keyword evidence="7" id="KW-0813">Transport</keyword>
<name>A0A978VT34_ZIZJJ</name>
<evidence type="ECO:0000256" key="4">
    <source>
        <dbReference type="ARBA" id="ARBA00022692"/>
    </source>
</evidence>
<comment type="subcellular location">
    <subcellularLocation>
        <location evidence="2">Endomembrane system</location>
        <topology evidence="2">Multi-pass membrane protein</topology>
    </subcellularLocation>
    <subcellularLocation>
        <location evidence="7">Membrane</location>
        <topology evidence="7">Multi-pass membrane protein</topology>
    </subcellularLocation>
</comment>
<comment type="caution">
    <text evidence="8">The sequence shown here is derived from an EMBL/GenBank/DDBJ whole genome shotgun (WGS) entry which is preliminary data.</text>
</comment>
<evidence type="ECO:0000256" key="5">
    <source>
        <dbReference type="ARBA" id="ARBA00022989"/>
    </source>
</evidence>
<sequence>MALSILNSLVEAGRHMKQNICHYRTSFAVFILFIFFLSLFGHSFQMVILINFVFGCFLAYRYDPTQTQSCPLTAALSIASQWERRICIRMAAIRSLIKIASWSRSLTLGIIPEPLLLLLQTPTNNLIKRQRVDVVDVGNPTTTTATASNVAD</sequence>
<protein>
    <recommendedName>
        <fullName evidence="7">PRA1 family protein</fullName>
    </recommendedName>
</protein>
<accession>A0A978VT34</accession>
<evidence type="ECO:0000256" key="6">
    <source>
        <dbReference type="ARBA" id="ARBA00023136"/>
    </source>
</evidence>
<comment type="function">
    <text evidence="1 7">May be involved in both secretory and endocytic intracellular trafficking in the endosomal/prevacuolar compartments.</text>
</comment>
<feature type="transmembrane region" description="Helical" evidence="7">
    <location>
        <begin position="21"/>
        <end position="40"/>
    </location>
</feature>
<comment type="caution">
    <text evidence="7">Lacks conserved residue(s) required for the propagation of feature annotation.</text>
</comment>
<organism evidence="8 9">
    <name type="scientific">Ziziphus jujuba var. spinosa</name>
    <dbReference type="NCBI Taxonomy" id="714518"/>
    <lineage>
        <taxon>Eukaryota</taxon>
        <taxon>Viridiplantae</taxon>
        <taxon>Streptophyta</taxon>
        <taxon>Embryophyta</taxon>
        <taxon>Tracheophyta</taxon>
        <taxon>Spermatophyta</taxon>
        <taxon>Magnoliopsida</taxon>
        <taxon>eudicotyledons</taxon>
        <taxon>Gunneridae</taxon>
        <taxon>Pentapetalae</taxon>
        <taxon>rosids</taxon>
        <taxon>fabids</taxon>
        <taxon>Rosales</taxon>
        <taxon>Rhamnaceae</taxon>
        <taxon>Paliureae</taxon>
        <taxon>Ziziphus</taxon>
    </lineage>
</organism>
<evidence type="ECO:0000256" key="3">
    <source>
        <dbReference type="ARBA" id="ARBA00006483"/>
    </source>
</evidence>
<dbReference type="GO" id="GO:0005783">
    <property type="term" value="C:endoplasmic reticulum"/>
    <property type="evidence" value="ECO:0007669"/>
    <property type="project" value="UniProtKB-ARBA"/>
</dbReference>
<evidence type="ECO:0000313" key="9">
    <source>
        <dbReference type="Proteomes" id="UP000813462"/>
    </source>
</evidence>
<keyword evidence="5 7" id="KW-1133">Transmembrane helix</keyword>
<evidence type="ECO:0000256" key="1">
    <source>
        <dbReference type="ARBA" id="ARBA00002501"/>
    </source>
</evidence>
<dbReference type="GO" id="GO:0016020">
    <property type="term" value="C:membrane"/>
    <property type="evidence" value="ECO:0007669"/>
    <property type="project" value="UniProtKB-SubCell"/>
</dbReference>
<dbReference type="GO" id="GO:0016192">
    <property type="term" value="P:vesicle-mediated transport"/>
    <property type="evidence" value="ECO:0007669"/>
    <property type="project" value="UniProtKB-ARBA"/>
</dbReference>
<dbReference type="AlphaFoldDB" id="A0A978VT34"/>
<gene>
    <name evidence="8" type="ORF">FEM48_Zijuj02G0024700</name>
</gene>
<dbReference type="Pfam" id="PF03208">
    <property type="entry name" value="PRA1"/>
    <property type="match status" value="1"/>
</dbReference>